<feature type="region of interest" description="Disordered" evidence="1">
    <location>
        <begin position="1"/>
        <end position="28"/>
    </location>
</feature>
<proteinExistence type="predicted"/>
<gene>
    <name evidence="2" type="primary">BQ5605_C005g03285</name>
    <name evidence="2" type="ORF">BQ5605_C005G03285</name>
</gene>
<organism evidence="2 3">
    <name type="scientific">Microbotryum silenes-dioicae</name>
    <dbReference type="NCBI Taxonomy" id="796604"/>
    <lineage>
        <taxon>Eukaryota</taxon>
        <taxon>Fungi</taxon>
        <taxon>Dikarya</taxon>
        <taxon>Basidiomycota</taxon>
        <taxon>Pucciniomycotina</taxon>
        <taxon>Microbotryomycetes</taxon>
        <taxon>Microbotryales</taxon>
        <taxon>Microbotryaceae</taxon>
        <taxon>Microbotryum</taxon>
    </lineage>
</organism>
<dbReference type="Proteomes" id="UP000249464">
    <property type="component" value="Unassembled WGS sequence"/>
</dbReference>
<keyword evidence="3" id="KW-1185">Reference proteome</keyword>
<accession>A0A2X0MA83</accession>
<sequence length="135" mass="15167">MLQSRTEVKRSGTCALSISNRPNPSQPLNSSDYRRWLVLSELFKREHRETRLEAKAKGPKSCRRLLRVGQNWADSCRLTGKCQNIDMRLGGETCVSSQNVNFLQCASTIFRILGPQNVRKKKCASGWAFGGPPKA</sequence>
<feature type="compositionally biased region" description="Basic and acidic residues" evidence="1">
    <location>
        <begin position="1"/>
        <end position="10"/>
    </location>
</feature>
<reference evidence="2 3" key="1">
    <citation type="submission" date="2016-11" db="EMBL/GenBank/DDBJ databases">
        <authorList>
            <person name="Jaros S."/>
            <person name="Januszkiewicz K."/>
            <person name="Wedrychowicz H."/>
        </authorList>
    </citation>
    <scope>NUCLEOTIDE SEQUENCE [LARGE SCALE GENOMIC DNA]</scope>
</reference>
<evidence type="ECO:0000313" key="3">
    <source>
        <dbReference type="Proteomes" id="UP000249464"/>
    </source>
</evidence>
<dbReference type="EMBL" id="FQNC01000047">
    <property type="protein sequence ID" value="SGY73357.1"/>
    <property type="molecule type" value="Genomic_DNA"/>
</dbReference>
<name>A0A2X0MA83_9BASI</name>
<feature type="compositionally biased region" description="Polar residues" evidence="1">
    <location>
        <begin position="14"/>
        <end position="28"/>
    </location>
</feature>
<evidence type="ECO:0000256" key="1">
    <source>
        <dbReference type="SAM" id="MobiDB-lite"/>
    </source>
</evidence>
<protein>
    <submittedName>
        <fullName evidence="2">BQ5605_C005g03285 protein</fullName>
    </submittedName>
</protein>
<dbReference type="AlphaFoldDB" id="A0A2X0MA83"/>
<evidence type="ECO:0000313" key="2">
    <source>
        <dbReference type="EMBL" id="SGY73357.1"/>
    </source>
</evidence>